<sequence length="296" mass="32409">MKRKLHLLVIDPQNDFCDLPADYLPSPVGVKAAPAVPALPVLPALPVSGAHADMLRVAELIRQGRDGLSAISITLDSHHRFDIAHSSFWMDAGQGAVTPFTQITAADVRQGKYLPRKASALPRVLAYLDALEAAGRYTLMAWPVHCEIGSWGHNVHADVRAAYNAWEERTLGMVNKISKGSNPWTEHYSAVQAEVPDADDDSTQVNQAFLALLRGSDQVYITGEAGSHCVRATTEHIVANWDPRQLSQLVLLTDCMSPVTGFDAQYDDFVRDMRARGLRIAQAADIVPELLANARR</sequence>
<evidence type="ECO:0000256" key="1">
    <source>
        <dbReference type="ARBA" id="ARBA00006336"/>
    </source>
</evidence>
<dbReference type="Proteomes" id="UP000785613">
    <property type="component" value="Unassembled WGS sequence"/>
</dbReference>
<organism evidence="3 4">
    <name type="scientific">Massilia rubra</name>
    <dbReference type="NCBI Taxonomy" id="2607910"/>
    <lineage>
        <taxon>Bacteria</taxon>
        <taxon>Pseudomonadati</taxon>
        <taxon>Pseudomonadota</taxon>
        <taxon>Betaproteobacteria</taxon>
        <taxon>Burkholderiales</taxon>
        <taxon>Oxalobacteraceae</taxon>
        <taxon>Telluria group</taxon>
        <taxon>Massilia</taxon>
    </lineage>
</organism>
<name>A0ABX0LXC6_9BURK</name>
<dbReference type="EMBL" id="VUYU01000023">
    <property type="protein sequence ID" value="NHZ36990.1"/>
    <property type="molecule type" value="Genomic_DNA"/>
</dbReference>
<proteinExistence type="inferred from homology"/>
<dbReference type="RefSeq" id="WP_167229412.1">
    <property type="nucleotide sequence ID" value="NZ_VUYU01000023.1"/>
</dbReference>
<evidence type="ECO:0000256" key="2">
    <source>
        <dbReference type="ARBA" id="ARBA00022801"/>
    </source>
</evidence>
<keyword evidence="2 3" id="KW-0378">Hydrolase</keyword>
<dbReference type="PANTHER" id="PTHR11080">
    <property type="entry name" value="PYRAZINAMIDASE/NICOTINAMIDASE"/>
    <property type="match status" value="1"/>
</dbReference>
<evidence type="ECO:0000313" key="3">
    <source>
        <dbReference type="EMBL" id="NHZ36990.1"/>
    </source>
</evidence>
<keyword evidence="4" id="KW-1185">Reference proteome</keyword>
<gene>
    <name evidence="3" type="ORF">F0185_25825</name>
</gene>
<dbReference type="InterPro" id="IPR036380">
    <property type="entry name" value="Isochorismatase-like_sf"/>
</dbReference>
<accession>A0ABX0LXC6</accession>
<dbReference type="InterPro" id="IPR052347">
    <property type="entry name" value="Isochorismatase_Nicotinamidase"/>
</dbReference>
<dbReference type="GO" id="GO:0016787">
    <property type="term" value="F:hydrolase activity"/>
    <property type="evidence" value="ECO:0007669"/>
    <property type="project" value="UniProtKB-KW"/>
</dbReference>
<evidence type="ECO:0000313" key="4">
    <source>
        <dbReference type="Proteomes" id="UP000785613"/>
    </source>
</evidence>
<reference evidence="3 4" key="1">
    <citation type="submission" date="2019-09" db="EMBL/GenBank/DDBJ databases">
        <title>Taxonomy of Antarctic Massilia spp.: description of Massilia rubra sp. nov., Massilia aquatica sp. nov., Massilia mucilaginosa sp. nov., Massilia frigida sp. nov. isolated from streams, lakes and regoliths.</title>
        <authorList>
            <person name="Holochova P."/>
            <person name="Sedlacek I."/>
            <person name="Kralova S."/>
            <person name="Maslanova I."/>
            <person name="Busse H.-J."/>
            <person name="Stankova E."/>
            <person name="Vrbovska V."/>
            <person name="Kovarovic V."/>
            <person name="Bartak M."/>
            <person name="Svec P."/>
            <person name="Pantucek R."/>
        </authorList>
    </citation>
    <scope>NUCLEOTIDE SEQUENCE [LARGE SCALE GENOMIC DNA]</scope>
    <source>
        <strain evidence="3 4">CCM 8692</strain>
    </source>
</reference>
<comment type="similarity">
    <text evidence="1">Belongs to the isochorismatase family.</text>
</comment>
<dbReference type="SUPFAM" id="SSF52499">
    <property type="entry name" value="Isochorismatase-like hydrolases"/>
    <property type="match status" value="1"/>
</dbReference>
<protein>
    <submittedName>
        <fullName evidence="3">Cysteine hydrolase</fullName>
    </submittedName>
</protein>
<dbReference type="Gene3D" id="3.40.50.850">
    <property type="entry name" value="Isochorismatase-like"/>
    <property type="match status" value="1"/>
</dbReference>
<comment type="caution">
    <text evidence="3">The sequence shown here is derived from an EMBL/GenBank/DDBJ whole genome shotgun (WGS) entry which is preliminary data.</text>
</comment>
<dbReference type="PANTHER" id="PTHR11080:SF2">
    <property type="entry name" value="LD05707P"/>
    <property type="match status" value="1"/>
</dbReference>